<dbReference type="PANTHER" id="PTHR30349">
    <property type="entry name" value="PHAGE INTEGRASE-RELATED"/>
    <property type="match status" value="1"/>
</dbReference>
<evidence type="ECO:0000313" key="14">
    <source>
        <dbReference type="EMBL" id="SDY72498.1"/>
    </source>
</evidence>
<dbReference type="GO" id="GO:0003677">
    <property type="term" value="F:DNA binding"/>
    <property type="evidence" value="ECO:0007669"/>
    <property type="project" value="UniProtKB-UniRule"/>
</dbReference>
<reference evidence="15" key="1">
    <citation type="submission" date="2016-10" db="EMBL/GenBank/DDBJ databases">
        <authorList>
            <person name="Varghese N."/>
            <person name="Submissions S."/>
        </authorList>
    </citation>
    <scope>NUCLEOTIDE SEQUENCE [LARGE SCALE GENOMIC DNA]</scope>
    <source>
        <strain evidence="15">SP</strain>
    </source>
</reference>
<evidence type="ECO:0000256" key="5">
    <source>
        <dbReference type="ARBA" id="ARBA00022829"/>
    </source>
</evidence>
<dbReference type="PROSITE" id="PS51900">
    <property type="entry name" value="CB"/>
    <property type="match status" value="1"/>
</dbReference>
<comment type="similarity">
    <text evidence="2 10">Belongs to the 'phage' integrase family. XerC subfamily.</text>
</comment>
<comment type="subunit">
    <text evidence="10">Forms a cyclic heterotetrameric complex composed of two molecules of XerC and two molecules of XerD.</text>
</comment>
<feature type="active site" evidence="10">
    <location>
        <position position="272"/>
    </location>
</feature>
<dbReference type="InterPro" id="IPR004107">
    <property type="entry name" value="Integrase_SAM-like_N"/>
</dbReference>
<keyword evidence="5 10" id="KW-0159">Chromosome partition</keyword>
<keyword evidence="7 10" id="KW-0238">DNA-binding</keyword>
<evidence type="ECO:0000256" key="10">
    <source>
        <dbReference type="HAMAP-Rule" id="MF_01808"/>
    </source>
</evidence>
<keyword evidence="3 10" id="KW-0963">Cytoplasm</keyword>
<dbReference type="SUPFAM" id="SSF56349">
    <property type="entry name" value="DNA breaking-rejoining enzymes"/>
    <property type="match status" value="1"/>
</dbReference>
<feature type="domain" description="Tyr recombinase" evidence="12">
    <location>
        <begin position="111"/>
        <end position="294"/>
    </location>
</feature>
<keyword evidence="9 10" id="KW-0131">Cell cycle</keyword>
<dbReference type="Proteomes" id="UP000198935">
    <property type="component" value="Unassembled WGS sequence"/>
</dbReference>
<dbReference type="InterPro" id="IPR011010">
    <property type="entry name" value="DNA_brk_join_enz"/>
</dbReference>
<dbReference type="GO" id="GO:0005737">
    <property type="term" value="C:cytoplasm"/>
    <property type="evidence" value="ECO:0007669"/>
    <property type="project" value="UniProtKB-SubCell"/>
</dbReference>
<evidence type="ECO:0000256" key="7">
    <source>
        <dbReference type="ARBA" id="ARBA00023125"/>
    </source>
</evidence>
<dbReference type="InterPro" id="IPR023009">
    <property type="entry name" value="Tyrosine_recombinase_XerC/XerD"/>
</dbReference>
<dbReference type="Pfam" id="PF00589">
    <property type="entry name" value="Phage_integrase"/>
    <property type="match status" value="1"/>
</dbReference>
<feature type="active site" evidence="10">
    <location>
        <position position="151"/>
    </location>
</feature>
<feature type="active site" evidence="10">
    <location>
        <position position="175"/>
    </location>
</feature>
<dbReference type="InterPro" id="IPR011931">
    <property type="entry name" value="Recomb_XerC"/>
</dbReference>
<dbReference type="NCBIfam" id="TIGR02224">
    <property type="entry name" value="recomb_XerC"/>
    <property type="match status" value="1"/>
</dbReference>
<dbReference type="NCBIfam" id="NF040815">
    <property type="entry name" value="recomb_XerA_Arch"/>
    <property type="match status" value="1"/>
</dbReference>
<dbReference type="InterPro" id="IPR050090">
    <property type="entry name" value="Tyrosine_recombinase_XerCD"/>
</dbReference>
<dbReference type="InterPro" id="IPR044068">
    <property type="entry name" value="CB"/>
</dbReference>
<feature type="active site" evidence="10">
    <location>
        <position position="249"/>
    </location>
</feature>
<dbReference type="GO" id="GO:0051301">
    <property type="term" value="P:cell division"/>
    <property type="evidence" value="ECO:0007669"/>
    <property type="project" value="UniProtKB-UniRule"/>
</dbReference>
<evidence type="ECO:0000256" key="4">
    <source>
        <dbReference type="ARBA" id="ARBA00022618"/>
    </source>
</evidence>
<keyword evidence="15" id="KW-1185">Reference proteome</keyword>
<dbReference type="GO" id="GO:0009037">
    <property type="term" value="F:tyrosine-based site-specific recombinase activity"/>
    <property type="evidence" value="ECO:0007669"/>
    <property type="project" value="UniProtKB-UniRule"/>
</dbReference>
<dbReference type="GO" id="GO:0006313">
    <property type="term" value="P:DNA transposition"/>
    <property type="evidence" value="ECO:0007669"/>
    <property type="project" value="UniProtKB-UniRule"/>
</dbReference>
<dbReference type="Gene3D" id="1.10.150.130">
    <property type="match status" value="1"/>
</dbReference>
<dbReference type="Pfam" id="PF02899">
    <property type="entry name" value="Phage_int_SAM_1"/>
    <property type="match status" value="1"/>
</dbReference>
<name>A0A1H3M8A4_9BACI</name>
<keyword evidence="8 10" id="KW-0233">DNA recombination</keyword>
<dbReference type="Gene3D" id="1.10.443.10">
    <property type="entry name" value="Intergrase catalytic core"/>
    <property type="match status" value="1"/>
</dbReference>
<evidence type="ECO:0000256" key="6">
    <source>
        <dbReference type="ARBA" id="ARBA00022908"/>
    </source>
</evidence>
<evidence type="ECO:0000256" key="1">
    <source>
        <dbReference type="ARBA" id="ARBA00004496"/>
    </source>
</evidence>
<evidence type="ECO:0000256" key="11">
    <source>
        <dbReference type="NCBIfam" id="TIGR02224"/>
    </source>
</evidence>
<feature type="domain" description="Core-binding (CB)" evidence="13">
    <location>
        <begin position="4"/>
        <end position="90"/>
    </location>
</feature>
<dbReference type="HAMAP" id="MF_01808">
    <property type="entry name" value="Recomb_XerC_XerD"/>
    <property type="match status" value="1"/>
</dbReference>
<dbReference type="InterPro" id="IPR013762">
    <property type="entry name" value="Integrase-like_cat_sf"/>
</dbReference>
<dbReference type="InterPro" id="IPR002104">
    <property type="entry name" value="Integrase_catalytic"/>
</dbReference>
<dbReference type="GO" id="GO:0007059">
    <property type="term" value="P:chromosome segregation"/>
    <property type="evidence" value="ECO:0007669"/>
    <property type="project" value="UniProtKB-UniRule"/>
</dbReference>
<gene>
    <name evidence="10" type="primary">xerC</name>
    <name evidence="14" type="ORF">SAMN05421736_103138</name>
</gene>
<evidence type="ECO:0000256" key="2">
    <source>
        <dbReference type="ARBA" id="ARBA00006657"/>
    </source>
</evidence>
<dbReference type="STRING" id="1503961.SAMN05421736_103138"/>
<keyword evidence="6 10" id="KW-0229">DNA integration</keyword>
<dbReference type="AlphaFoldDB" id="A0A1H3M8A4"/>
<evidence type="ECO:0000256" key="9">
    <source>
        <dbReference type="ARBA" id="ARBA00023306"/>
    </source>
</evidence>
<dbReference type="CDD" id="cd00798">
    <property type="entry name" value="INT_XerDC_C"/>
    <property type="match status" value="1"/>
</dbReference>
<evidence type="ECO:0000313" key="15">
    <source>
        <dbReference type="Proteomes" id="UP000198935"/>
    </source>
</evidence>
<evidence type="ECO:0000256" key="8">
    <source>
        <dbReference type="ARBA" id="ARBA00023172"/>
    </source>
</evidence>
<dbReference type="NCBIfam" id="NF001399">
    <property type="entry name" value="PRK00283.1"/>
    <property type="match status" value="1"/>
</dbReference>
<comment type="subcellular location">
    <subcellularLocation>
        <location evidence="1 10">Cytoplasm</location>
    </subcellularLocation>
</comment>
<feature type="active site" description="O-(3'-phospho-DNA)-tyrosine intermediate" evidence="10">
    <location>
        <position position="281"/>
    </location>
</feature>
<dbReference type="PROSITE" id="PS51898">
    <property type="entry name" value="TYR_RECOMBINASE"/>
    <property type="match status" value="1"/>
</dbReference>
<feature type="active site" evidence="10">
    <location>
        <position position="246"/>
    </location>
</feature>
<keyword evidence="4 10" id="KW-0132">Cell division</keyword>
<evidence type="ECO:0000259" key="12">
    <source>
        <dbReference type="PROSITE" id="PS51898"/>
    </source>
</evidence>
<comment type="function">
    <text evidence="10">Site-specific tyrosine recombinase, which acts by catalyzing the cutting and rejoining of the recombining DNA molecules. The XerC-XerD complex is essential to convert dimers of the bacterial chromosome into monomers to permit their segregation at cell division. It also contributes to the segregational stability of plasmids.</text>
</comment>
<evidence type="ECO:0000259" key="13">
    <source>
        <dbReference type="PROSITE" id="PS51900"/>
    </source>
</evidence>
<proteinExistence type="inferred from homology"/>
<dbReference type="InterPro" id="IPR010998">
    <property type="entry name" value="Integrase_recombinase_N"/>
</dbReference>
<organism evidence="14 15">
    <name type="scientific">Evansella caseinilytica</name>
    <dbReference type="NCBI Taxonomy" id="1503961"/>
    <lineage>
        <taxon>Bacteria</taxon>
        <taxon>Bacillati</taxon>
        <taxon>Bacillota</taxon>
        <taxon>Bacilli</taxon>
        <taxon>Bacillales</taxon>
        <taxon>Bacillaceae</taxon>
        <taxon>Evansella</taxon>
    </lineage>
</organism>
<protein>
    <recommendedName>
        <fullName evidence="10 11">Tyrosine recombinase XerC</fullName>
    </recommendedName>
</protein>
<accession>A0A1H3M8A4</accession>
<dbReference type="PANTHER" id="PTHR30349:SF77">
    <property type="entry name" value="TYROSINE RECOMBINASE XERC"/>
    <property type="match status" value="1"/>
</dbReference>
<dbReference type="EMBL" id="FNPI01000003">
    <property type="protein sequence ID" value="SDY72498.1"/>
    <property type="molecule type" value="Genomic_DNA"/>
</dbReference>
<sequence>MWVFLTREWINRFVEYLQVEKNASVHTVDNYRRDIADFIKYIADNSIPSLKDITYLDIRNYLTKLHQLSYSRRTVARKISSLRSLYTFFVREEIVERNPFQMVSVPKAGKRLPTFFYENELAMLFDAVDASTPLGERNAAILELLYATGIRVSECVGLNMSDYDPEIGTLLVKGKGKKERYVPVGSYAMDALDQYLLHGRIRLSNGREEQALFLNYRGGRLTDRGVRKLLNKLVETASVTLKISPHILRHTFATHMLNEGADLRTVQELLGHSHLSSTQVYTHVTKDRLREVYRSAHPRA</sequence>
<evidence type="ECO:0000256" key="3">
    <source>
        <dbReference type="ARBA" id="ARBA00022490"/>
    </source>
</evidence>